<name>A0A8D0A7J2_SANLU</name>
<accession>A0A8D0A7J2</accession>
<evidence type="ECO:0000256" key="1">
    <source>
        <dbReference type="SAM" id="MobiDB-lite"/>
    </source>
</evidence>
<dbReference type="Ensembl" id="ENSSLUT00000053737.1">
    <property type="protein sequence ID" value="ENSSLUP00000052200.1"/>
    <property type="gene ID" value="ENSSLUG00000022692.1"/>
</dbReference>
<dbReference type="AlphaFoldDB" id="A0A8D0A7J2"/>
<keyword evidence="3" id="KW-1185">Reference proteome</keyword>
<dbReference type="Proteomes" id="UP000694568">
    <property type="component" value="Unplaced"/>
</dbReference>
<reference evidence="2" key="1">
    <citation type="submission" date="2025-08" db="UniProtKB">
        <authorList>
            <consortium name="Ensembl"/>
        </authorList>
    </citation>
    <scope>IDENTIFICATION</scope>
</reference>
<evidence type="ECO:0000313" key="2">
    <source>
        <dbReference type="Ensembl" id="ENSSLUP00000052200.1"/>
    </source>
</evidence>
<reference evidence="2" key="2">
    <citation type="submission" date="2025-09" db="UniProtKB">
        <authorList>
            <consortium name="Ensembl"/>
        </authorList>
    </citation>
    <scope>IDENTIFICATION</scope>
</reference>
<protein>
    <submittedName>
        <fullName evidence="2">Uncharacterized protein</fullName>
    </submittedName>
</protein>
<sequence length="99" mass="11069">MFVDWAVSQAAPSALGPPPPATVPTREPWVSPPETYDGHLGKCKTVLLQYGLVFDLQPLTRQDPVTSTYANFIHEMSKVFDHPVQGQDAARRLFSFRQN</sequence>
<dbReference type="GeneTree" id="ENSGT01010000222920"/>
<proteinExistence type="predicted"/>
<feature type="region of interest" description="Disordered" evidence="1">
    <location>
        <begin position="1"/>
        <end position="34"/>
    </location>
</feature>
<organism evidence="2 3">
    <name type="scientific">Sander lucioperca</name>
    <name type="common">Pike-perch</name>
    <name type="synonym">Perca lucioperca</name>
    <dbReference type="NCBI Taxonomy" id="283035"/>
    <lineage>
        <taxon>Eukaryota</taxon>
        <taxon>Metazoa</taxon>
        <taxon>Chordata</taxon>
        <taxon>Craniata</taxon>
        <taxon>Vertebrata</taxon>
        <taxon>Euteleostomi</taxon>
        <taxon>Actinopterygii</taxon>
        <taxon>Neopterygii</taxon>
        <taxon>Teleostei</taxon>
        <taxon>Neoteleostei</taxon>
        <taxon>Acanthomorphata</taxon>
        <taxon>Eupercaria</taxon>
        <taxon>Perciformes</taxon>
        <taxon>Percoidei</taxon>
        <taxon>Percidae</taxon>
        <taxon>Luciopercinae</taxon>
        <taxon>Sander</taxon>
    </lineage>
</organism>
<evidence type="ECO:0000313" key="3">
    <source>
        <dbReference type="Proteomes" id="UP000694568"/>
    </source>
</evidence>